<name>A0A6M3L4Q4_9ZZZZ</name>
<dbReference type="AlphaFoldDB" id="A0A6M3L4Q4"/>
<dbReference type="EMBL" id="MT142853">
    <property type="protein sequence ID" value="QJA89550.1"/>
    <property type="molecule type" value="Genomic_DNA"/>
</dbReference>
<proteinExistence type="predicted"/>
<evidence type="ECO:0000313" key="1">
    <source>
        <dbReference type="EMBL" id="QJA89550.1"/>
    </source>
</evidence>
<reference evidence="1" key="1">
    <citation type="submission" date="2020-03" db="EMBL/GenBank/DDBJ databases">
        <title>The deep terrestrial virosphere.</title>
        <authorList>
            <person name="Holmfeldt K."/>
            <person name="Nilsson E."/>
            <person name="Simone D."/>
            <person name="Lopez-Fernandez M."/>
            <person name="Wu X."/>
            <person name="de Brujin I."/>
            <person name="Lundin D."/>
            <person name="Andersson A."/>
            <person name="Bertilsson S."/>
            <person name="Dopson M."/>
        </authorList>
    </citation>
    <scope>NUCLEOTIDE SEQUENCE</scope>
    <source>
        <strain evidence="1">MM415B02531</strain>
    </source>
</reference>
<organism evidence="1">
    <name type="scientific">viral metagenome</name>
    <dbReference type="NCBI Taxonomy" id="1070528"/>
    <lineage>
        <taxon>unclassified sequences</taxon>
        <taxon>metagenomes</taxon>
        <taxon>organismal metagenomes</taxon>
    </lineage>
</organism>
<accession>A0A6M3L4Q4</accession>
<sequence>MTLNLKERLLVLQILPKESSFATLKIIQTLQSALGVTEEEYKEFEVTQKDGVIVWNEKGLEKREVQIGEKAFDIIKESLCELDKQKKLTIEHLSLYEIFS</sequence>
<gene>
    <name evidence="1" type="ORF">MM415B02531_0009</name>
</gene>
<protein>
    <submittedName>
        <fullName evidence="1">Uncharacterized protein</fullName>
    </submittedName>
</protein>